<feature type="domain" description="Carbohydrate kinase FGGY N-terminal" evidence="9">
    <location>
        <begin position="8"/>
        <end position="252"/>
    </location>
</feature>
<feature type="domain" description="Carbohydrate kinase FGGY C-terminal" evidence="10">
    <location>
        <begin position="262"/>
        <end position="446"/>
    </location>
</feature>
<evidence type="ECO:0000259" key="9">
    <source>
        <dbReference type="Pfam" id="PF00370"/>
    </source>
</evidence>
<dbReference type="Pfam" id="PF02782">
    <property type="entry name" value="FGGY_C"/>
    <property type="match status" value="1"/>
</dbReference>
<evidence type="ECO:0000256" key="5">
    <source>
        <dbReference type="ARBA" id="ARBA00022840"/>
    </source>
</evidence>
<gene>
    <name evidence="11" type="ORF">SAMN05421756_101400</name>
</gene>
<evidence type="ECO:0000256" key="1">
    <source>
        <dbReference type="ARBA" id="ARBA00009156"/>
    </source>
</evidence>
<dbReference type="PANTHER" id="PTHR10196:SF69">
    <property type="entry name" value="GLYCEROL KINASE"/>
    <property type="match status" value="1"/>
</dbReference>
<dbReference type="SUPFAM" id="SSF53067">
    <property type="entry name" value="Actin-like ATPase domain"/>
    <property type="match status" value="2"/>
</dbReference>
<comment type="similarity">
    <text evidence="1 7">Belongs to the FGGY kinase family.</text>
</comment>
<reference evidence="12" key="1">
    <citation type="submission" date="2016-10" db="EMBL/GenBank/DDBJ databases">
        <authorList>
            <person name="Varghese N."/>
            <person name="Submissions S."/>
        </authorList>
    </citation>
    <scope>NUCLEOTIDE SEQUENCE [LARGE SCALE GENOMIC DNA]</scope>
    <source>
        <strain evidence="12">CGMCC 4.6856</strain>
    </source>
</reference>
<dbReference type="STRING" id="1036181.SAMN05421756_101400"/>
<keyword evidence="5" id="KW-0067">ATP-binding</keyword>
<dbReference type="InterPro" id="IPR000577">
    <property type="entry name" value="Carb_kinase_FGGY"/>
</dbReference>
<dbReference type="Gene3D" id="3.30.420.40">
    <property type="match status" value="2"/>
</dbReference>
<evidence type="ECO:0000256" key="7">
    <source>
        <dbReference type="RuleBase" id="RU003733"/>
    </source>
</evidence>
<proteinExistence type="inferred from homology"/>
<dbReference type="InterPro" id="IPR043129">
    <property type="entry name" value="ATPase_NBD"/>
</dbReference>
<dbReference type="RefSeq" id="WP_170853946.1">
    <property type="nucleotide sequence ID" value="NZ_FOFA01000001.1"/>
</dbReference>
<dbReference type="GO" id="GO:0004370">
    <property type="term" value="F:glycerol kinase activity"/>
    <property type="evidence" value="ECO:0007669"/>
    <property type="project" value="TreeGrafter"/>
</dbReference>
<keyword evidence="2 7" id="KW-0808">Transferase</keyword>
<dbReference type="GO" id="GO:0005524">
    <property type="term" value="F:ATP binding"/>
    <property type="evidence" value="ECO:0007669"/>
    <property type="project" value="UniProtKB-KW"/>
</dbReference>
<dbReference type="EMBL" id="FOFA01000001">
    <property type="protein sequence ID" value="SEP69192.1"/>
    <property type="molecule type" value="Genomic_DNA"/>
</dbReference>
<evidence type="ECO:0000313" key="12">
    <source>
        <dbReference type="Proteomes" id="UP000198504"/>
    </source>
</evidence>
<dbReference type="Proteomes" id="UP000198504">
    <property type="component" value="Unassembled WGS sequence"/>
</dbReference>
<evidence type="ECO:0000313" key="11">
    <source>
        <dbReference type="EMBL" id="SEP69192.1"/>
    </source>
</evidence>
<evidence type="ECO:0000256" key="2">
    <source>
        <dbReference type="ARBA" id="ARBA00022679"/>
    </source>
</evidence>
<keyword evidence="3" id="KW-0547">Nucleotide-binding</keyword>
<protein>
    <recommendedName>
        <fullName evidence="6">ATP:glycerol 3-phosphotransferase</fullName>
    </recommendedName>
</protein>
<evidence type="ECO:0000259" key="10">
    <source>
        <dbReference type="Pfam" id="PF02782"/>
    </source>
</evidence>
<sequence>MDRRPPVVLAVDQGTTNTKAVLVDATGHVAGVGSAPVGVTSPWPGWVEQDAERIWRSVLDATGGALAAAGGVDGGPVAAVALSTQRESVVAWRASTGEPLGPVLGWQDSRTAAWCAAHVDEAARTEVRVRTGLRVDAMFSAPKLRWLLDHVPDGVPRDDVRVGTVDSWLVWRLTGGREHLTEAGNASRTLLYDVTGLGWSEPLLDVFGVPRHVLADPRASDAGFGTCAGVGLVVDGTPVAAVLADSHAALFGHGCTEPGMAKATYGTGSSVMTPVAALPGRGSSVPTTLAWLLDATPTYALEGNILSSGATLAWAAGLLTAGDVERLVALAGTVADAGGVSLVPAFSGLGAPHWDREATAVLSGMTPATSPAHVARAAVESVAHQIADVVDVVEATTGPLRTFRADGGATAADALMQDQADLTGRTVEVTDVAEVSALGAAKLAWRSLGEADAWLPPRVRRRLTPQETRPDRAERRARWAGEVERARFRPGGTSR</sequence>
<feature type="region of interest" description="Disordered" evidence="8">
    <location>
        <begin position="465"/>
        <end position="495"/>
    </location>
</feature>
<dbReference type="InterPro" id="IPR018483">
    <property type="entry name" value="Carb_kinase_FGGY_CS"/>
</dbReference>
<evidence type="ECO:0000256" key="6">
    <source>
        <dbReference type="ARBA" id="ARBA00043149"/>
    </source>
</evidence>
<dbReference type="PANTHER" id="PTHR10196">
    <property type="entry name" value="SUGAR KINASE"/>
    <property type="match status" value="1"/>
</dbReference>
<dbReference type="InterPro" id="IPR018484">
    <property type="entry name" value="FGGY_N"/>
</dbReference>
<keyword evidence="12" id="KW-1185">Reference proteome</keyword>
<dbReference type="AlphaFoldDB" id="A0A1H8ZXL5"/>
<evidence type="ECO:0000256" key="4">
    <source>
        <dbReference type="ARBA" id="ARBA00022777"/>
    </source>
</evidence>
<evidence type="ECO:0000256" key="8">
    <source>
        <dbReference type="SAM" id="MobiDB-lite"/>
    </source>
</evidence>
<accession>A0A1H8ZXL5</accession>
<dbReference type="InterPro" id="IPR018485">
    <property type="entry name" value="FGGY_C"/>
</dbReference>
<dbReference type="PROSITE" id="PS00933">
    <property type="entry name" value="FGGY_KINASES_1"/>
    <property type="match status" value="1"/>
</dbReference>
<keyword evidence="4 7" id="KW-0418">Kinase</keyword>
<dbReference type="GO" id="GO:0005829">
    <property type="term" value="C:cytosol"/>
    <property type="evidence" value="ECO:0007669"/>
    <property type="project" value="TreeGrafter"/>
</dbReference>
<dbReference type="PROSITE" id="PS00445">
    <property type="entry name" value="FGGY_KINASES_2"/>
    <property type="match status" value="1"/>
</dbReference>
<organism evidence="11 12">
    <name type="scientific">Microlunatus flavus</name>
    <dbReference type="NCBI Taxonomy" id="1036181"/>
    <lineage>
        <taxon>Bacteria</taxon>
        <taxon>Bacillati</taxon>
        <taxon>Actinomycetota</taxon>
        <taxon>Actinomycetes</taxon>
        <taxon>Propionibacteriales</taxon>
        <taxon>Propionibacteriaceae</taxon>
        <taxon>Microlunatus</taxon>
    </lineage>
</organism>
<name>A0A1H8ZXL5_9ACTN</name>
<dbReference type="GO" id="GO:0019563">
    <property type="term" value="P:glycerol catabolic process"/>
    <property type="evidence" value="ECO:0007669"/>
    <property type="project" value="TreeGrafter"/>
</dbReference>
<feature type="compositionally biased region" description="Basic and acidic residues" evidence="8">
    <location>
        <begin position="468"/>
        <end position="487"/>
    </location>
</feature>
<dbReference type="PIRSF" id="PIRSF000538">
    <property type="entry name" value="GlpK"/>
    <property type="match status" value="1"/>
</dbReference>
<evidence type="ECO:0000256" key="3">
    <source>
        <dbReference type="ARBA" id="ARBA00022741"/>
    </source>
</evidence>
<dbReference type="Pfam" id="PF00370">
    <property type="entry name" value="FGGY_N"/>
    <property type="match status" value="1"/>
</dbReference>